<dbReference type="Proteomes" id="UP000694555">
    <property type="component" value="Unplaced"/>
</dbReference>
<evidence type="ECO:0000313" key="3">
    <source>
        <dbReference type="Proteomes" id="UP000694555"/>
    </source>
</evidence>
<keyword evidence="3" id="KW-1185">Reference proteome</keyword>
<reference evidence="2" key="1">
    <citation type="submission" date="2025-08" db="UniProtKB">
        <authorList>
            <consortium name="Ensembl"/>
        </authorList>
    </citation>
    <scope>IDENTIFICATION</scope>
</reference>
<evidence type="ECO:0000256" key="1">
    <source>
        <dbReference type="SAM" id="MobiDB-lite"/>
    </source>
</evidence>
<feature type="region of interest" description="Disordered" evidence="1">
    <location>
        <begin position="97"/>
        <end position="128"/>
    </location>
</feature>
<dbReference type="AlphaFoldDB" id="A0A8C0BQB0"/>
<name>A0A8C0BQB0_9AVES</name>
<organism evidence="2 3">
    <name type="scientific">Buteo japonicus</name>
    <dbReference type="NCBI Taxonomy" id="224669"/>
    <lineage>
        <taxon>Eukaryota</taxon>
        <taxon>Metazoa</taxon>
        <taxon>Chordata</taxon>
        <taxon>Craniata</taxon>
        <taxon>Vertebrata</taxon>
        <taxon>Euteleostomi</taxon>
        <taxon>Archelosauria</taxon>
        <taxon>Archosauria</taxon>
        <taxon>Dinosauria</taxon>
        <taxon>Saurischia</taxon>
        <taxon>Theropoda</taxon>
        <taxon>Coelurosauria</taxon>
        <taxon>Aves</taxon>
        <taxon>Neognathae</taxon>
        <taxon>Neoaves</taxon>
        <taxon>Telluraves</taxon>
        <taxon>Accipitrimorphae</taxon>
        <taxon>Accipitriformes</taxon>
        <taxon>Accipitridae</taxon>
        <taxon>Accipitrinae</taxon>
        <taxon>Buteo</taxon>
    </lineage>
</organism>
<proteinExistence type="predicted"/>
<feature type="compositionally biased region" description="Polar residues" evidence="1">
    <location>
        <begin position="108"/>
        <end position="128"/>
    </location>
</feature>
<sequence>MVHWQGPTGPASSTYEWRPCTPPSTWADVVLFSNFSSPEYIMALRGKDTRHKPASIQERQCFGTHSAGAAGTRDTGSSSCSQNGLCCALKSQAERSTRLGPPWWQPGESPSSLAQESTKNSMSAAGRL</sequence>
<accession>A0A8C0BQB0</accession>
<evidence type="ECO:0000313" key="2">
    <source>
        <dbReference type="Ensembl" id="ENSBJAP00000020584.1"/>
    </source>
</evidence>
<reference evidence="2" key="2">
    <citation type="submission" date="2025-09" db="UniProtKB">
        <authorList>
            <consortium name="Ensembl"/>
        </authorList>
    </citation>
    <scope>IDENTIFICATION</scope>
</reference>
<dbReference type="Ensembl" id="ENSBJAT00000021165.1">
    <property type="protein sequence ID" value="ENSBJAP00000020584.1"/>
    <property type="gene ID" value="ENSBJAG00000013476.1"/>
</dbReference>
<protein>
    <submittedName>
        <fullName evidence="2">Uncharacterized protein</fullName>
    </submittedName>
</protein>